<sequence length="137" mass="14199">MTLAFSAPVTTSYTDAPLSLQAEEYLATLADGAVAVDLRSAVARSAAGALVGAMALDVDDALDLLSPDSPDRLRTATVDARWVLVSDDGYDAEMLAWHLQARGVLGARFVVGGHAALRERGINGSVGADVLGLFDTP</sequence>
<gene>
    <name evidence="2" type="ORF">GCM10009855_22550</name>
</gene>
<organism evidence="2 3">
    <name type="scientific">Gordonia cholesterolivorans</name>
    <dbReference type="NCBI Taxonomy" id="559625"/>
    <lineage>
        <taxon>Bacteria</taxon>
        <taxon>Bacillati</taxon>
        <taxon>Actinomycetota</taxon>
        <taxon>Actinomycetes</taxon>
        <taxon>Mycobacteriales</taxon>
        <taxon>Gordoniaceae</taxon>
        <taxon>Gordonia</taxon>
    </lineage>
</organism>
<dbReference type="Proteomes" id="UP001501170">
    <property type="component" value="Unassembled WGS sequence"/>
</dbReference>
<name>A0ABN3HJM3_9ACTN</name>
<dbReference type="PROSITE" id="PS50206">
    <property type="entry name" value="RHODANESE_3"/>
    <property type="match status" value="1"/>
</dbReference>
<dbReference type="RefSeq" id="WP_006896195.1">
    <property type="nucleotide sequence ID" value="NZ_BAAARB010000011.1"/>
</dbReference>
<dbReference type="InterPro" id="IPR036873">
    <property type="entry name" value="Rhodanese-like_dom_sf"/>
</dbReference>
<dbReference type="EMBL" id="BAAARB010000011">
    <property type="protein sequence ID" value="GAA2381950.1"/>
    <property type="molecule type" value="Genomic_DNA"/>
</dbReference>
<feature type="domain" description="Rhodanese" evidence="1">
    <location>
        <begin position="29"/>
        <end position="126"/>
    </location>
</feature>
<dbReference type="InterPro" id="IPR001763">
    <property type="entry name" value="Rhodanese-like_dom"/>
</dbReference>
<evidence type="ECO:0000313" key="3">
    <source>
        <dbReference type="Proteomes" id="UP001501170"/>
    </source>
</evidence>
<proteinExistence type="predicted"/>
<evidence type="ECO:0000313" key="2">
    <source>
        <dbReference type="EMBL" id="GAA2381950.1"/>
    </source>
</evidence>
<keyword evidence="3" id="KW-1185">Reference proteome</keyword>
<protein>
    <recommendedName>
        <fullName evidence="1">Rhodanese domain-containing protein</fullName>
    </recommendedName>
</protein>
<accession>A0ABN3HJM3</accession>
<dbReference type="SUPFAM" id="SSF52821">
    <property type="entry name" value="Rhodanese/Cell cycle control phosphatase"/>
    <property type="match status" value="1"/>
</dbReference>
<comment type="caution">
    <text evidence="2">The sequence shown here is derived from an EMBL/GenBank/DDBJ whole genome shotgun (WGS) entry which is preliminary data.</text>
</comment>
<evidence type="ECO:0000259" key="1">
    <source>
        <dbReference type="PROSITE" id="PS50206"/>
    </source>
</evidence>
<dbReference type="Gene3D" id="3.40.250.10">
    <property type="entry name" value="Rhodanese-like domain"/>
    <property type="match status" value="1"/>
</dbReference>
<reference evidence="2 3" key="1">
    <citation type="journal article" date="2019" name="Int. J. Syst. Evol. Microbiol.">
        <title>The Global Catalogue of Microorganisms (GCM) 10K type strain sequencing project: providing services to taxonomists for standard genome sequencing and annotation.</title>
        <authorList>
            <consortium name="The Broad Institute Genomics Platform"/>
            <consortium name="The Broad Institute Genome Sequencing Center for Infectious Disease"/>
            <person name="Wu L."/>
            <person name="Ma J."/>
        </authorList>
    </citation>
    <scope>NUCLEOTIDE SEQUENCE [LARGE SCALE GENOMIC DNA]</scope>
    <source>
        <strain evidence="2 3">JCM 16227</strain>
    </source>
</reference>